<dbReference type="Pfam" id="PF05331">
    <property type="entry name" value="DUF742"/>
    <property type="match status" value="1"/>
</dbReference>
<dbReference type="PANTHER" id="PTHR36221">
    <property type="entry name" value="DUF742 DOMAIN-CONTAINING PROTEIN"/>
    <property type="match status" value="1"/>
</dbReference>
<comment type="caution">
    <text evidence="1">The sequence shown here is derived from an EMBL/GenBank/DDBJ whole genome shotgun (WGS) entry which is preliminary data.</text>
</comment>
<name>A0ABS4U0G2_9PSEU</name>
<sequence>MDDGWYDEAAGPLVRPYAITAGRTPSSSASAQLDLATQVMTLRSEADPAGLTPEHLKIRRLCHRALSVAELAAHLSLPLGVVRVLCGDLIERGVVIVRSVSQLPAGTPDHELLQAVLDGLSKL</sequence>
<organism evidence="1 2">
    <name type="scientific">Kibdelosporangium banguiense</name>
    <dbReference type="NCBI Taxonomy" id="1365924"/>
    <lineage>
        <taxon>Bacteria</taxon>
        <taxon>Bacillati</taxon>
        <taxon>Actinomycetota</taxon>
        <taxon>Actinomycetes</taxon>
        <taxon>Pseudonocardiales</taxon>
        <taxon>Pseudonocardiaceae</taxon>
        <taxon>Kibdelosporangium</taxon>
    </lineage>
</organism>
<dbReference type="InterPro" id="IPR007995">
    <property type="entry name" value="DUF742"/>
</dbReference>
<proteinExistence type="predicted"/>
<protein>
    <recommendedName>
        <fullName evidence="3">DUF742 domain-containing protein</fullName>
    </recommendedName>
</protein>
<dbReference type="Proteomes" id="UP001519332">
    <property type="component" value="Unassembled WGS sequence"/>
</dbReference>
<dbReference type="EMBL" id="JAGINW010000001">
    <property type="protein sequence ID" value="MBP2330136.1"/>
    <property type="molecule type" value="Genomic_DNA"/>
</dbReference>
<accession>A0ABS4U0G2</accession>
<keyword evidence="2" id="KW-1185">Reference proteome</keyword>
<dbReference type="RefSeq" id="WP_209646791.1">
    <property type="nucleotide sequence ID" value="NZ_JAGINW010000001.1"/>
</dbReference>
<evidence type="ECO:0008006" key="3">
    <source>
        <dbReference type="Google" id="ProtNLM"/>
    </source>
</evidence>
<evidence type="ECO:0000313" key="2">
    <source>
        <dbReference type="Proteomes" id="UP001519332"/>
    </source>
</evidence>
<reference evidence="1 2" key="1">
    <citation type="submission" date="2021-03" db="EMBL/GenBank/DDBJ databases">
        <title>Sequencing the genomes of 1000 actinobacteria strains.</title>
        <authorList>
            <person name="Klenk H.-P."/>
        </authorList>
    </citation>
    <scope>NUCLEOTIDE SEQUENCE [LARGE SCALE GENOMIC DNA]</scope>
    <source>
        <strain evidence="1 2">DSM 46670</strain>
    </source>
</reference>
<dbReference type="PANTHER" id="PTHR36221:SF1">
    <property type="entry name" value="DUF742 DOMAIN-CONTAINING PROTEIN"/>
    <property type="match status" value="1"/>
</dbReference>
<gene>
    <name evidence="1" type="ORF">JOF56_010521</name>
</gene>
<evidence type="ECO:0000313" key="1">
    <source>
        <dbReference type="EMBL" id="MBP2330136.1"/>
    </source>
</evidence>